<sequence length="148" mass="15872">MNRLSRFAALSLGLAIAGAACAQAQDNSSAATPAHAAPSAQGRRAPDPQQQLQHLTKQLQLSADQQAKIGPILQQRDQQMQALRADTSLSQADRRAKLMTLAQDSGKQIDAVLTPAQRDQLKAMREKAMERAQERRGQHVPSSPSSGG</sequence>
<reference evidence="4" key="1">
    <citation type="journal article" date="2019" name="Int. J. Syst. Evol. Microbiol.">
        <title>The Global Catalogue of Microorganisms (GCM) 10K type strain sequencing project: providing services to taxonomists for standard genome sequencing and annotation.</title>
        <authorList>
            <consortium name="The Broad Institute Genomics Platform"/>
            <consortium name="The Broad Institute Genome Sequencing Center for Infectious Disease"/>
            <person name="Wu L."/>
            <person name="Ma J."/>
        </authorList>
    </citation>
    <scope>NUCLEOTIDE SEQUENCE [LARGE SCALE GENOMIC DNA]</scope>
    <source>
        <strain evidence="4">CCM 4481</strain>
    </source>
</reference>
<evidence type="ECO:0000256" key="1">
    <source>
        <dbReference type="SAM" id="MobiDB-lite"/>
    </source>
</evidence>
<organism evidence="3 4">
    <name type="scientific">Dyella halodurans</name>
    <dbReference type="NCBI Taxonomy" id="1920171"/>
    <lineage>
        <taxon>Bacteria</taxon>
        <taxon>Pseudomonadati</taxon>
        <taxon>Pseudomonadota</taxon>
        <taxon>Gammaproteobacteria</taxon>
        <taxon>Lysobacterales</taxon>
        <taxon>Rhodanobacteraceae</taxon>
        <taxon>Dyella</taxon>
    </lineage>
</organism>
<proteinExistence type="predicted"/>
<keyword evidence="2" id="KW-0732">Signal</keyword>
<accession>A0ABV9BY23</accession>
<feature type="region of interest" description="Disordered" evidence="1">
    <location>
        <begin position="24"/>
        <end position="52"/>
    </location>
</feature>
<dbReference type="PROSITE" id="PS51257">
    <property type="entry name" value="PROKAR_LIPOPROTEIN"/>
    <property type="match status" value="1"/>
</dbReference>
<evidence type="ECO:0008006" key="5">
    <source>
        <dbReference type="Google" id="ProtNLM"/>
    </source>
</evidence>
<protein>
    <recommendedName>
        <fullName evidence="5">Periplasmic heavy metal sensor</fullName>
    </recommendedName>
</protein>
<feature type="signal peptide" evidence="2">
    <location>
        <begin position="1"/>
        <end position="24"/>
    </location>
</feature>
<dbReference type="EMBL" id="JBHSGA010000004">
    <property type="protein sequence ID" value="MFC4525633.1"/>
    <property type="molecule type" value="Genomic_DNA"/>
</dbReference>
<feature type="compositionally biased region" description="Basic and acidic residues" evidence="1">
    <location>
        <begin position="123"/>
        <end position="137"/>
    </location>
</feature>
<feature type="region of interest" description="Disordered" evidence="1">
    <location>
        <begin position="123"/>
        <end position="148"/>
    </location>
</feature>
<evidence type="ECO:0000313" key="3">
    <source>
        <dbReference type="EMBL" id="MFC4525633.1"/>
    </source>
</evidence>
<feature type="chain" id="PRO_5045652883" description="Periplasmic heavy metal sensor" evidence="2">
    <location>
        <begin position="25"/>
        <end position="148"/>
    </location>
</feature>
<dbReference type="RefSeq" id="WP_266152008.1">
    <property type="nucleotide sequence ID" value="NZ_CP064028.1"/>
</dbReference>
<comment type="caution">
    <text evidence="3">The sequence shown here is derived from an EMBL/GenBank/DDBJ whole genome shotgun (WGS) entry which is preliminary data.</text>
</comment>
<gene>
    <name evidence="3" type="ORF">ACFO5W_03180</name>
</gene>
<evidence type="ECO:0000256" key="2">
    <source>
        <dbReference type="SAM" id="SignalP"/>
    </source>
</evidence>
<name>A0ABV9BY23_9GAMM</name>
<evidence type="ECO:0000313" key="4">
    <source>
        <dbReference type="Proteomes" id="UP001595961"/>
    </source>
</evidence>
<keyword evidence="4" id="KW-1185">Reference proteome</keyword>
<feature type="compositionally biased region" description="Low complexity" evidence="1">
    <location>
        <begin position="24"/>
        <end position="40"/>
    </location>
</feature>
<dbReference type="Proteomes" id="UP001595961">
    <property type="component" value="Unassembled WGS sequence"/>
</dbReference>